<dbReference type="SMART" id="SM00342">
    <property type="entry name" value="HTH_ARAC"/>
    <property type="match status" value="1"/>
</dbReference>
<sequence length="342" mass="38334">MTRARGRRIPLTRGSSPMPTSARRAAQITFDFEGEGEEARHWLDTAYGTMLRLTGRMGTVQHHRADHRGIAFDHLKIDARFAFDSDPMPGLVVVDMIDGDLEYTRGGVTDRCRDGDTVLTSGWDMPFSGRSGDSYEVRATTFTAETITAAVEDVAPDYPWQHIAFTSYVPRSPAAGARWRATVDELVTWFPEVDSPVAHAEATRLLGHTLLRTFPNNVLGADDRLEDDRDLRDATPSTIRRAVDVIEARAHDDLSLAELARACRVSPRTLQYAFRRHLGCTPLAYLRRVRLDLARQSLRDGTAASVSDVAARFGFYNPGRFAADYRRVFHENPRQTLTRAID</sequence>
<feature type="region of interest" description="Disordered" evidence="4">
    <location>
        <begin position="1"/>
        <end position="20"/>
    </location>
</feature>
<dbReference type="GO" id="GO:0043565">
    <property type="term" value="F:sequence-specific DNA binding"/>
    <property type="evidence" value="ECO:0007669"/>
    <property type="project" value="InterPro"/>
</dbReference>
<evidence type="ECO:0000256" key="2">
    <source>
        <dbReference type="ARBA" id="ARBA00023125"/>
    </source>
</evidence>
<dbReference type="AlphaFoldDB" id="A0A4Q2RWT3"/>
<feature type="compositionally biased region" description="Basic residues" evidence="4">
    <location>
        <begin position="1"/>
        <end position="10"/>
    </location>
</feature>
<dbReference type="SUPFAM" id="SSF46689">
    <property type="entry name" value="Homeodomain-like"/>
    <property type="match status" value="2"/>
</dbReference>
<dbReference type="InterPro" id="IPR050204">
    <property type="entry name" value="AraC_XylS_family_regulators"/>
</dbReference>
<dbReference type="GO" id="GO:0003700">
    <property type="term" value="F:DNA-binding transcription factor activity"/>
    <property type="evidence" value="ECO:0007669"/>
    <property type="project" value="InterPro"/>
</dbReference>
<protein>
    <submittedName>
        <fullName evidence="6">AraC family transcriptional regulator</fullName>
    </submittedName>
</protein>
<dbReference type="InterPro" id="IPR018060">
    <property type="entry name" value="HTH_AraC"/>
</dbReference>
<evidence type="ECO:0000256" key="1">
    <source>
        <dbReference type="ARBA" id="ARBA00023015"/>
    </source>
</evidence>
<dbReference type="Gene3D" id="1.10.10.60">
    <property type="entry name" value="Homeodomain-like"/>
    <property type="match status" value="1"/>
</dbReference>
<comment type="caution">
    <text evidence="6">The sequence shown here is derived from an EMBL/GenBank/DDBJ whole genome shotgun (WGS) entry which is preliminary data.</text>
</comment>
<evidence type="ECO:0000313" key="7">
    <source>
        <dbReference type="Proteomes" id="UP000294071"/>
    </source>
</evidence>
<dbReference type="PANTHER" id="PTHR46796:SF12">
    <property type="entry name" value="HTH-TYPE DNA-BINDING TRANSCRIPTIONAL ACTIVATOR EUTR"/>
    <property type="match status" value="1"/>
</dbReference>
<keyword evidence="3" id="KW-0804">Transcription</keyword>
<evidence type="ECO:0000313" key="6">
    <source>
        <dbReference type="EMBL" id="RYB93671.1"/>
    </source>
</evidence>
<keyword evidence="1" id="KW-0805">Transcription regulation</keyword>
<organism evidence="6 7">
    <name type="scientific">Nocardioides oleivorans</name>
    <dbReference type="NCBI Taxonomy" id="273676"/>
    <lineage>
        <taxon>Bacteria</taxon>
        <taxon>Bacillati</taxon>
        <taxon>Actinomycetota</taxon>
        <taxon>Actinomycetes</taxon>
        <taxon>Propionibacteriales</taxon>
        <taxon>Nocardioidaceae</taxon>
        <taxon>Nocardioides</taxon>
    </lineage>
</organism>
<gene>
    <name evidence="6" type="ORF">EUA93_04450</name>
</gene>
<dbReference type="OrthoDB" id="5464689at2"/>
<dbReference type="EMBL" id="SDWT01000001">
    <property type="protein sequence ID" value="RYB93671.1"/>
    <property type="molecule type" value="Genomic_DNA"/>
</dbReference>
<evidence type="ECO:0000256" key="4">
    <source>
        <dbReference type="SAM" id="MobiDB-lite"/>
    </source>
</evidence>
<dbReference type="Pfam" id="PF12833">
    <property type="entry name" value="HTH_18"/>
    <property type="match status" value="1"/>
</dbReference>
<keyword evidence="2" id="KW-0238">DNA-binding</keyword>
<evidence type="ECO:0000259" key="5">
    <source>
        <dbReference type="PROSITE" id="PS01124"/>
    </source>
</evidence>
<reference evidence="6 7" key="1">
    <citation type="submission" date="2019-01" db="EMBL/GenBank/DDBJ databases">
        <title>Novel species of Nocardioides.</title>
        <authorList>
            <person name="Liu Q."/>
            <person name="Xin Y.-H."/>
        </authorList>
    </citation>
    <scope>NUCLEOTIDE SEQUENCE [LARGE SCALE GENOMIC DNA]</scope>
    <source>
        <strain evidence="6 7">CGMCC 4.6882</strain>
    </source>
</reference>
<accession>A0A4Q2RWT3</accession>
<dbReference type="PANTHER" id="PTHR46796">
    <property type="entry name" value="HTH-TYPE TRANSCRIPTIONAL ACTIVATOR RHAS-RELATED"/>
    <property type="match status" value="1"/>
</dbReference>
<dbReference type="PROSITE" id="PS01124">
    <property type="entry name" value="HTH_ARAC_FAMILY_2"/>
    <property type="match status" value="1"/>
</dbReference>
<dbReference type="InterPro" id="IPR009057">
    <property type="entry name" value="Homeodomain-like_sf"/>
</dbReference>
<dbReference type="Proteomes" id="UP000294071">
    <property type="component" value="Unassembled WGS sequence"/>
</dbReference>
<keyword evidence="7" id="KW-1185">Reference proteome</keyword>
<name>A0A4Q2RWT3_9ACTN</name>
<proteinExistence type="predicted"/>
<evidence type="ECO:0000256" key="3">
    <source>
        <dbReference type="ARBA" id="ARBA00023163"/>
    </source>
</evidence>
<feature type="domain" description="HTH araC/xylS-type" evidence="5">
    <location>
        <begin position="240"/>
        <end position="339"/>
    </location>
</feature>